<sequence length="929" mass="103902">MKITNLYMKKLYILVLISALPVWGIAQSEQNDSNKISSWETTKIGYELSYSKDVTGFSTILKGSDIFENATSIDVSKALYGKIAGLNVYQGLGSSSDNISGLSIHGHAPIVLIDGYVRSIQDVNAAEIESISVLKDATATALYGVQGANGVVLLTTKRGTAGRLKATAKYQFGLSSQFRSPKFADAYTYASYLNSALISDGFAPKYNTNELAAFKDETYPFAYPNVNWWDEVYKKIGTNHRLELTFDGGSEKFRYFSVIDYMRDKGLFDNTSEDNRYNSNFTDTRLKVRANIDVAITNTTQFKFGLASGLREYNAPCFGNIYDVLYKIPSAAFPIRQENGIYGGNAIYGVNNPLALLNSTGSERKTYGDLFVDANLCQDLGGLLKGLSADLSIAFDNCGGMFDKSTLTYRYSDLQPSIIDHTLVTNPVIYGDDSEILNHSSGFHSLYMNATFRGKINYNYNRGLNQVNTSLIYDQNSFTANGRNQSKKRQSIMAVASYSYNSRYSISGVLNYSGSAYLDPDDRFDLYPAVSAAWNMTDEGFMKNLKFINNLRLNVSYGLSGWDGNLRHELFRQSYGNTDRSYYFTNNVAEVWGKGEGALPILNLSAERSAKGTLGFNLIAFNNHLSVDVEGFFEKRTQILTNANNVSGIIGIGIGQLCSGIEKYRGFDASFSWKDRISAVDYGLDVNMSYVNSELVEANEEYQQYDYLYHKGNRVGQSYGLEVEGFFNSEMEINNSPQQLFGGNIRPGDIKYKDQNGDNVIDSQDRVKMFGSSIPRFYFGFTLNVGYKNFNLSADFQGLTGRTISLLDSPLYKPLVSNGNLSQTLLDNEQPWTVENATTATLPRLTTLPNENNYQHNSLWFRDGSFLKLRNLRISYLYPKTKNHMADVKVYLQGNNLFSLDNVDGFDPEQLGATYPSLRTYWMGLQFSF</sequence>
<dbReference type="InterPro" id="IPR023997">
    <property type="entry name" value="TonB-dep_OMP_SusC/RagA_CS"/>
</dbReference>
<keyword evidence="1" id="KW-0812">Transmembrane</keyword>
<evidence type="ECO:0000256" key="2">
    <source>
        <dbReference type="SAM" id="SignalP"/>
    </source>
</evidence>
<dbReference type="InterPro" id="IPR023996">
    <property type="entry name" value="TonB-dep_OMP_SusC/RagA"/>
</dbReference>
<dbReference type="NCBIfam" id="TIGR04056">
    <property type="entry name" value="OMP_RagA_SusC"/>
    <property type="match status" value="1"/>
</dbReference>
<feature type="domain" description="TonB-dependent receptor plug" evidence="3">
    <location>
        <begin position="53"/>
        <end position="151"/>
    </location>
</feature>
<dbReference type="HOGENOM" id="CLU_004317_1_0_10"/>
<accession>I8ZZ33</accession>
<feature type="signal peptide" evidence="2">
    <location>
        <begin position="1"/>
        <end position="28"/>
    </location>
</feature>
<gene>
    <name evidence="4" type="ORF">HMPREF1058_01277</name>
</gene>
<keyword evidence="1" id="KW-1134">Transmembrane beta strand</keyword>
<comment type="caution">
    <text evidence="4">The sequence shown here is derived from an EMBL/GenBank/DDBJ whole genome shotgun (WGS) entry which is preliminary data.</text>
</comment>
<keyword evidence="2" id="KW-0732">Signal</keyword>
<dbReference type="NCBIfam" id="TIGR04057">
    <property type="entry name" value="SusC_RagA_signa"/>
    <property type="match status" value="1"/>
</dbReference>
<dbReference type="Gene3D" id="2.170.130.10">
    <property type="entry name" value="TonB-dependent receptor, plug domain"/>
    <property type="match status" value="1"/>
</dbReference>
<name>I8ZZ33_PHOVU</name>
<keyword evidence="5" id="KW-1185">Reference proteome</keyword>
<proteinExistence type="inferred from homology"/>
<dbReference type="PATRIC" id="fig|997891.3.peg.1351"/>
<organism evidence="4 5">
    <name type="scientific">Phocaeicola vulgatus CL09T03C04</name>
    <dbReference type="NCBI Taxonomy" id="997891"/>
    <lineage>
        <taxon>Bacteria</taxon>
        <taxon>Pseudomonadati</taxon>
        <taxon>Bacteroidota</taxon>
        <taxon>Bacteroidia</taxon>
        <taxon>Bacteroidales</taxon>
        <taxon>Bacteroidaceae</taxon>
        <taxon>Phocaeicola</taxon>
    </lineage>
</organism>
<dbReference type="GO" id="GO:0009279">
    <property type="term" value="C:cell outer membrane"/>
    <property type="evidence" value="ECO:0007669"/>
    <property type="project" value="UniProtKB-SubCell"/>
</dbReference>
<dbReference type="PROSITE" id="PS52016">
    <property type="entry name" value="TONB_DEPENDENT_REC_3"/>
    <property type="match status" value="1"/>
</dbReference>
<dbReference type="InterPro" id="IPR012910">
    <property type="entry name" value="Plug_dom"/>
</dbReference>
<evidence type="ECO:0000256" key="1">
    <source>
        <dbReference type="PROSITE-ProRule" id="PRU01360"/>
    </source>
</evidence>
<feature type="chain" id="PRO_5003718310" evidence="2">
    <location>
        <begin position="29"/>
        <end position="929"/>
    </location>
</feature>
<keyword evidence="1" id="KW-0998">Cell outer membrane</keyword>
<comment type="similarity">
    <text evidence="1">Belongs to the TonB-dependent receptor family.</text>
</comment>
<keyword evidence="1" id="KW-0813">Transport</keyword>
<dbReference type="Pfam" id="PF07715">
    <property type="entry name" value="Plug"/>
    <property type="match status" value="1"/>
</dbReference>
<evidence type="ECO:0000259" key="3">
    <source>
        <dbReference type="Pfam" id="PF07715"/>
    </source>
</evidence>
<dbReference type="Proteomes" id="UP000004219">
    <property type="component" value="Unassembled WGS sequence"/>
</dbReference>
<protein>
    <submittedName>
        <fullName evidence="4">SusC/RagA family TonB-linked outer membrane protein</fullName>
    </submittedName>
</protein>
<evidence type="ECO:0000313" key="5">
    <source>
        <dbReference type="Proteomes" id="UP000004219"/>
    </source>
</evidence>
<reference evidence="4 5" key="1">
    <citation type="submission" date="2012-02" db="EMBL/GenBank/DDBJ databases">
        <title>The Genome Sequence of Bacteroides vulgatus CL09T03C04.</title>
        <authorList>
            <consortium name="The Broad Institute Genome Sequencing Platform"/>
            <person name="Earl A."/>
            <person name="Ward D."/>
            <person name="Feldgarden M."/>
            <person name="Gevers D."/>
            <person name="Zitomersky N.L."/>
            <person name="Coyne M.J."/>
            <person name="Comstock L.E."/>
            <person name="Young S.K."/>
            <person name="Zeng Q."/>
            <person name="Gargeya S."/>
            <person name="Fitzgerald M."/>
            <person name="Haas B."/>
            <person name="Abouelleil A."/>
            <person name="Alvarado L."/>
            <person name="Arachchi H.M."/>
            <person name="Berlin A."/>
            <person name="Chapman S.B."/>
            <person name="Gearin G."/>
            <person name="Goldberg J."/>
            <person name="Griggs A."/>
            <person name="Gujja S."/>
            <person name="Hansen M."/>
            <person name="Heiman D."/>
            <person name="Howarth C."/>
            <person name="Larimer J."/>
            <person name="Lui A."/>
            <person name="MacDonald P.J.P."/>
            <person name="McCowen C."/>
            <person name="Montmayeur A."/>
            <person name="Murphy C."/>
            <person name="Neiman D."/>
            <person name="Pearson M."/>
            <person name="Priest M."/>
            <person name="Roberts A."/>
            <person name="Saif S."/>
            <person name="Shea T."/>
            <person name="Sisk P."/>
            <person name="Stolte C."/>
            <person name="Sykes S."/>
            <person name="Wortman J."/>
            <person name="Nusbaum C."/>
            <person name="Birren B."/>
        </authorList>
    </citation>
    <scope>NUCLEOTIDE SEQUENCE [LARGE SCALE GENOMIC DNA]</scope>
    <source>
        <strain evidence="4 5">CL09T03C04</strain>
    </source>
</reference>
<dbReference type="AlphaFoldDB" id="I8ZZ33"/>
<dbReference type="InterPro" id="IPR037066">
    <property type="entry name" value="Plug_dom_sf"/>
</dbReference>
<dbReference type="InterPro" id="IPR039426">
    <property type="entry name" value="TonB-dep_rcpt-like"/>
</dbReference>
<dbReference type="SUPFAM" id="SSF56935">
    <property type="entry name" value="Porins"/>
    <property type="match status" value="1"/>
</dbReference>
<evidence type="ECO:0000313" key="4">
    <source>
        <dbReference type="EMBL" id="EIY80755.1"/>
    </source>
</evidence>
<dbReference type="EMBL" id="AGXZ01000009">
    <property type="protein sequence ID" value="EIY80755.1"/>
    <property type="molecule type" value="Genomic_DNA"/>
</dbReference>
<keyword evidence="1" id="KW-0472">Membrane</keyword>
<comment type="subcellular location">
    <subcellularLocation>
        <location evidence="1">Cell outer membrane</location>
        <topology evidence="1">Multi-pass membrane protein</topology>
    </subcellularLocation>
</comment>